<proteinExistence type="inferred from homology"/>
<dbReference type="Pfam" id="PF12169">
    <property type="entry name" value="DNA_pol3_gamma3"/>
    <property type="match status" value="1"/>
</dbReference>
<dbReference type="KEGG" id="sbf:JCM31447_312400"/>
<evidence type="ECO:0000256" key="10">
    <source>
        <dbReference type="ARBA" id="ARBA00049244"/>
    </source>
</evidence>
<evidence type="ECO:0000256" key="9">
    <source>
        <dbReference type="ARBA" id="ARBA00022932"/>
    </source>
</evidence>
<dbReference type="AlphaFoldDB" id="A0A4P2VKW1"/>
<dbReference type="FunFam" id="1.10.8.60:FF:000013">
    <property type="entry name" value="DNA polymerase III subunit gamma/tau"/>
    <property type="match status" value="1"/>
</dbReference>
<evidence type="ECO:0000256" key="5">
    <source>
        <dbReference type="ARBA" id="ARBA00022723"/>
    </source>
</evidence>
<dbReference type="FunFam" id="3.40.50.300:FF:000014">
    <property type="entry name" value="DNA polymerase III subunit gamma/tau"/>
    <property type="match status" value="1"/>
</dbReference>
<dbReference type="InterPro" id="IPR027417">
    <property type="entry name" value="P-loop_NTPase"/>
</dbReference>
<dbReference type="GO" id="GO:0006261">
    <property type="term" value="P:DNA-templated DNA replication"/>
    <property type="evidence" value="ECO:0007669"/>
    <property type="project" value="TreeGrafter"/>
</dbReference>
<dbReference type="SMART" id="SM00382">
    <property type="entry name" value="AAA"/>
    <property type="match status" value="1"/>
</dbReference>
<feature type="region of interest" description="Disordered" evidence="12">
    <location>
        <begin position="402"/>
        <end position="424"/>
    </location>
</feature>
<dbReference type="NCBIfam" id="TIGR02397">
    <property type="entry name" value="dnaX_nterm"/>
    <property type="match status" value="1"/>
</dbReference>
<keyword evidence="15" id="KW-1185">Reference proteome</keyword>
<dbReference type="GO" id="GO:0005524">
    <property type="term" value="F:ATP binding"/>
    <property type="evidence" value="ECO:0007669"/>
    <property type="project" value="UniProtKB-KW"/>
</dbReference>
<keyword evidence="7" id="KW-0862">Zinc</keyword>
<dbReference type="GO" id="GO:0009360">
    <property type="term" value="C:DNA polymerase III complex"/>
    <property type="evidence" value="ECO:0007669"/>
    <property type="project" value="InterPro"/>
</dbReference>
<dbReference type="InterPro" id="IPR022754">
    <property type="entry name" value="DNA_pol_III_gamma-3"/>
</dbReference>
<keyword evidence="5" id="KW-0479">Metal-binding</keyword>
<evidence type="ECO:0000256" key="6">
    <source>
        <dbReference type="ARBA" id="ARBA00022741"/>
    </source>
</evidence>
<dbReference type="InterPro" id="IPR012763">
    <property type="entry name" value="DNA_pol_III_sug/sutau_N"/>
</dbReference>
<name>A0A4P2VKW1_FLUSA</name>
<dbReference type="Pfam" id="PF22608">
    <property type="entry name" value="DNAX_ATPase_lid"/>
    <property type="match status" value="1"/>
</dbReference>
<dbReference type="Gene3D" id="1.10.8.60">
    <property type="match status" value="1"/>
</dbReference>
<dbReference type="Pfam" id="PF13177">
    <property type="entry name" value="DNA_pol3_delta2"/>
    <property type="match status" value="1"/>
</dbReference>
<dbReference type="Proteomes" id="UP000291236">
    <property type="component" value="Chromosome"/>
</dbReference>
<dbReference type="OrthoDB" id="5287500at2"/>
<evidence type="ECO:0000256" key="2">
    <source>
        <dbReference type="ARBA" id="ARBA00022679"/>
    </source>
</evidence>
<gene>
    <name evidence="11" type="primary">dnaX</name>
    <name evidence="14" type="ORF">JCM31447_312400</name>
</gene>
<dbReference type="CDD" id="cd18137">
    <property type="entry name" value="HLD_clamp_pol_III_gamma_tau"/>
    <property type="match status" value="1"/>
</dbReference>
<dbReference type="InterPro" id="IPR045085">
    <property type="entry name" value="HLD_clamp_pol_III_gamma_tau"/>
</dbReference>
<comment type="catalytic activity">
    <reaction evidence="10 11">
        <text>DNA(n) + a 2'-deoxyribonucleoside 5'-triphosphate = DNA(n+1) + diphosphate</text>
        <dbReference type="Rhea" id="RHEA:22508"/>
        <dbReference type="Rhea" id="RHEA-COMP:17339"/>
        <dbReference type="Rhea" id="RHEA-COMP:17340"/>
        <dbReference type="ChEBI" id="CHEBI:33019"/>
        <dbReference type="ChEBI" id="CHEBI:61560"/>
        <dbReference type="ChEBI" id="CHEBI:173112"/>
        <dbReference type="EC" id="2.7.7.7"/>
    </reaction>
</comment>
<evidence type="ECO:0000256" key="4">
    <source>
        <dbReference type="ARBA" id="ARBA00022705"/>
    </source>
</evidence>
<protein>
    <recommendedName>
        <fullName evidence="11">DNA polymerase III subunit gamma/tau</fullName>
        <ecNumber evidence="11">2.7.7.7</ecNumber>
    </recommendedName>
</protein>
<dbReference type="SUPFAM" id="SSF48019">
    <property type="entry name" value="post-AAA+ oligomerization domain-like"/>
    <property type="match status" value="1"/>
</dbReference>
<accession>A0A4P2VKW1</accession>
<keyword evidence="8 11" id="KW-0067">ATP-binding</keyword>
<evidence type="ECO:0000256" key="12">
    <source>
        <dbReference type="SAM" id="MobiDB-lite"/>
    </source>
</evidence>
<evidence type="ECO:0000256" key="3">
    <source>
        <dbReference type="ARBA" id="ARBA00022695"/>
    </source>
</evidence>
<dbReference type="InterPro" id="IPR008921">
    <property type="entry name" value="DNA_pol3_clamp-load_cplx_C"/>
</dbReference>
<sequence>MRLDNNSQNHITPLHEDKNYIVLARRTRPQSFSELVGQEDVSKAIEGMLSNKKVPHAFLFTGTRGTGKTSSARILAKSLCCEKGPTHSPCQTCVHCTQITACAHDDVLEIDGASNTGIDNIRELREATRFYPNSARYKVFIIDEVHMLSTGAFNALLKTLEEPPPQVVFILATTELHKVPITVRSRCMIFSFKKIDPAVITEHLKGILHKENIQFEDDALKMIAREAKGSLRDSLSLLEQIIAICDHTFISTEQTKKGLCLQGEEIAERIFSAICTQDIGQALELLQQADTASLDIATLIENTAQLFRNSMLIKSLNDKERTIRLTQLLPKEYDSLKMTADKLSIASLSEIFRLLSSSVKEIARSNAGLAWAEIIITDCIARAEWLSAAEIMSLMRSGGGQSAPPLRSAAQKTNTASQEKTLTKEELRVTAPPLQNPGNVKANSIDLDAFKNLVMHAEKRSKTLATRLGFAKIDIFTAKTVQFSDSPENSTYLSFNESDLIHFWESIREIGFQDAEFKGSFTPKAPQTRKISIKEQRPLHDNSKNPSDRQTHSLKTPKNQQSVAQHFQKYNENISINAKTESKQPTKKAISLSEIKTHEKSQDFQQRERAILEKEHIQQLKKLATEIQITSLD</sequence>
<reference evidence="14 15" key="1">
    <citation type="submission" date="2018-12" db="EMBL/GenBank/DDBJ databases">
        <title>Rubrispira sanarue gen. nov., sp., nov., a member of the order Silvanigrellales, isolated from a brackish lake in Hamamatsu Japan.</title>
        <authorList>
            <person name="Maejima Y."/>
            <person name="Iino T."/>
            <person name="Muraguchi Y."/>
            <person name="Fukuda K."/>
            <person name="Nojiri H."/>
            <person name="Ohkuma M."/>
            <person name="Moriuchi R."/>
            <person name="Dohra H."/>
            <person name="Kimbara K."/>
            <person name="Shintani M."/>
        </authorList>
    </citation>
    <scope>NUCLEOTIDE SEQUENCE [LARGE SCALE GENOMIC DNA]</scope>
    <source>
        <strain evidence="14 15">RF1110005</strain>
    </source>
</reference>
<feature type="compositionally biased region" description="Basic and acidic residues" evidence="12">
    <location>
        <begin position="532"/>
        <end position="551"/>
    </location>
</feature>
<dbReference type="CDD" id="cd00009">
    <property type="entry name" value="AAA"/>
    <property type="match status" value="1"/>
</dbReference>
<dbReference type="InterPro" id="IPR001270">
    <property type="entry name" value="ClpA/B"/>
</dbReference>
<keyword evidence="9 11" id="KW-0239">DNA-directed DNA polymerase</keyword>
<evidence type="ECO:0000313" key="14">
    <source>
        <dbReference type="EMBL" id="BBH51959.1"/>
    </source>
</evidence>
<keyword evidence="6 11" id="KW-0547">Nucleotide-binding</keyword>
<dbReference type="EMBL" id="AP019368">
    <property type="protein sequence ID" value="BBH51959.1"/>
    <property type="molecule type" value="Genomic_DNA"/>
</dbReference>
<dbReference type="Gene3D" id="3.40.50.300">
    <property type="entry name" value="P-loop containing nucleotide triphosphate hydrolases"/>
    <property type="match status" value="1"/>
</dbReference>
<evidence type="ECO:0000256" key="8">
    <source>
        <dbReference type="ARBA" id="ARBA00022840"/>
    </source>
</evidence>
<dbReference type="EC" id="2.7.7.7" evidence="11"/>
<dbReference type="PANTHER" id="PTHR11669">
    <property type="entry name" value="REPLICATION FACTOR C / DNA POLYMERASE III GAMMA-TAU SUBUNIT"/>
    <property type="match status" value="1"/>
</dbReference>
<dbReference type="SUPFAM" id="SSF52540">
    <property type="entry name" value="P-loop containing nucleoside triphosphate hydrolases"/>
    <property type="match status" value="1"/>
</dbReference>
<dbReference type="GO" id="GO:0046872">
    <property type="term" value="F:metal ion binding"/>
    <property type="evidence" value="ECO:0007669"/>
    <property type="project" value="UniProtKB-KW"/>
</dbReference>
<dbReference type="RefSeq" id="WP_130605986.1">
    <property type="nucleotide sequence ID" value="NZ_AP019368.1"/>
</dbReference>
<keyword evidence="2 11" id="KW-0808">Transferase</keyword>
<comment type="similarity">
    <text evidence="1 11">Belongs to the DnaX/STICHEL family.</text>
</comment>
<keyword evidence="4 11" id="KW-0235">DNA replication</keyword>
<comment type="subunit">
    <text evidence="11">DNA polymerase III contains a core (composed of alpha, epsilon and theta chains) that associates with a tau subunit. This core dimerizes to form the POLIII' complex. PolIII' associates with the gamma complex (composed of gamma, delta, delta', psi and chi chains) and with the beta chain to form the complete DNA polymerase III complex.</text>
</comment>
<dbReference type="InterPro" id="IPR050238">
    <property type="entry name" value="DNA_Rep/Repair_Clamp_Loader"/>
</dbReference>
<evidence type="ECO:0000313" key="15">
    <source>
        <dbReference type="Proteomes" id="UP000291236"/>
    </source>
</evidence>
<dbReference type="GO" id="GO:0003887">
    <property type="term" value="F:DNA-directed DNA polymerase activity"/>
    <property type="evidence" value="ECO:0007669"/>
    <property type="project" value="UniProtKB-KW"/>
</dbReference>
<evidence type="ECO:0000256" key="11">
    <source>
        <dbReference type="RuleBase" id="RU364063"/>
    </source>
</evidence>
<evidence type="ECO:0000259" key="13">
    <source>
        <dbReference type="SMART" id="SM00382"/>
    </source>
</evidence>
<dbReference type="Gene3D" id="1.20.272.10">
    <property type="match status" value="1"/>
</dbReference>
<evidence type="ECO:0000256" key="7">
    <source>
        <dbReference type="ARBA" id="ARBA00022833"/>
    </source>
</evidence>
<feature type="region of interest" description="Disordered" evidence="12">
    <location>
        <begin position="579"/>
        <end position="603"/>
    </location>
</feature>
<feature type="region of interest" description="Disordered" evidence="12">
    <location>
        <begin position="518"/>
        <end position="563"/>
    </location>
</feature>
<feature type="domain" description="AAA+ ATPase" evidence="13">
    <location>
        <begin position="54"/>
        <end position="196"/>
    </location>
</feature>
<dbReference type="PANTHER" id="PTHR11669:SF0">
    <property type="entry name" value="PROTEIN STICHEL-LIKE 2"/>
    <property type="match status" value="1"/>
</dbReference>
<organism evidence="14 15">
    <name type="scientific">Fluviispira sanaruensis</name>
    <dbReference type="NCBI Taxonomy" id="2493639"/>
    <lineage>
        <taxon>Bacteria</taxon>
        <taxon>Pseudomonadati</taxon>
        <taxon>Bdellovibrionota</taxon>
        <taxon>Oligoflexia</taxon>
        <taxon>Silvanigrellales</taxon>
        <taxon>Silvanigrellaceae</taxon>
        <taxon>Fluviispira</taxon>
    </lineage>
</organism>
<comment type="function">
    <text evidence="11">DNA polymerase III is a complex, multichain enzyme responsible for most of the replicative synthesis in bacteria. This DNA polymerase also exhibits 3' to 5' exonuclease activity.</text>
</comment>
<dbReference type="GO" id="GO:0003677">
    <property type="term" value="F:DNA binding"/>
    <property type="evidence" value="ECO:0007669"/>
    <property type="project" value="InterPro"/>
</dbReference>
<dbReference type="InterPro" id="IPR003593">
    <property type="entry name" value="AAA+_ATPase"/>
</dbReference>
<evidence type="ECO:0000256" key="1">
    <source>
        <dbReference type="ARBA" id="ARBA00006360"/>
    </source>
</evidence>
<keyword evidence="3 11" id="KW-0548">Nucleotidyltransferase</keyword>
<dbReference type="PRINTS" id="PR00300">
    <property type="entry name" value="CLPPROTEASEA"/>
</dbReference>
<feature type="compositionally biased region" description="Polar residues" evidence="12">
    <location>
        <begin position="553"/>
        <end position="563"/>
    </location>
</feature>
<feature type="compositionally biased region" description="Polar residues" evidence="12">
    <location>
        <begin position="410"/>
        <end position="420"/>
    </location>
</feature>